<feature type="compositionally biased region" description="Pro residues" evidence="1">
    <location>
        <begin position="72"/>
        <end position="81"/>
    </location>
</feature>
<keyword evidence="2" id="KW-0812">Transmembrane</keyword>
<proteinExistence type="predicted"/>
<keyword evidence="2" id="KW-0472">Membrane</keyword>
<evidence type="ECO:0000256" key="2">
    <source>
        <dbReference type="SAM" id="Phobius"/>
    </source>
</evidence>
<protein>
    <recommendedName>
        <fullName evidence="5">DUF3014 domain-containing protein</fullName>
    </recommendedName>
</protein>
<reference evidence="3 4" key="1">
    <citation type="submission" date="2017-11" db="EMBL/GenBank/DDBJ databases">
        <title>Draft Genome Sequence of Methylobacter psychrotolerans Sph1T, an Obligate Methanotroph from Low-Temperature Environments.</title>
        <authorList>
            <person name="Oshkin I.Y."/>
            <person name="Miroshnikov K."/>
            <person name="Belova S.E."/>
            <person name="Korzhenkov A."/>
            <person name="Toshchakov S.V."/>
            <person name="Dedysh S.N."/>
        </authorList>
    </citation>
    <scope>NUCLEOTIDE SEQUENCE [LARGE SCALE GENOMIC DNA]</scope>
    <source>
        <strain evidence="3 4">Sph1</strain>
    </source>
</reference>
<dbReference type="InterPro" id="IPR021382">
    <property type="entry name" value="DUF3014"/>
</dbReference>
<accession>A0A2S5CTD0</accession>
<feature type="transmembrane region" description="Helical" evidence="2">
    <location>
        <begin position="21"/>
        <end position="41"/>
    </location>
</feature>
<evidence type="ECO:0008006" key="5">
    <source>
        <dbReference type="Google" id="ProtNLM"/>
    </source>
</evidence>
<evidence type="ECO:0000313" key="4">
    <source>
        <dbReference type="Proteomes" id="UP000237423"/>
    </source>
</evidence>
<gene>
    <name evidence="3" type="ORF">AADEFJLK_01126</name>
</gene>
<evidence type="ECO:0000256" key="1">
    <source>
        <dbReference type="SAM" id="MobiDB-lite"/>
    </source>
</evidence>
<sequence length="292" mass="32046">MGRYDRDSKRYSRSKGKQANGIPAWLTIILMLTGIAAGFFLRPVADGLVDPLKHLAELAITPKTVHPDIAATPPPLTPSPVPADANPELEPTSPPPAPIILPTLDSSDNQFRTQTLTAAPELAPWLVGDNLIRRFILLANDLSQSQRTNKHLDFLKLSQPFSVNSTGTLIAPASYQRYKPFVSAIDQLDADAVLRVYQTFKPLGQQVLAELGYPDDYTVDTLLSKAAAAILNAPIIEGDISVIKHSIYYHYTDPQLEAMNPVNKQMLRMGPENTRIIQTKVAALLAKLHGER</sequence>
<evidence type="ECO:0000313" key="3">
    <source>
        <dbReference type="EMBL" id="POZ54083.1"/>
    </source>
</evidence>
<keyword evidence="2" id="KW-1133">Transmembrane helix</keyword>
<dbReference type="Pfam" id="PF11219">
    <property type="entry name" value="DUF3014"/>
    <property type="match status" value="1"/>
</dbReference>
<feature type="compositionally biased region" description="Low complexity" evidence="1">
    <location>
        <begin position="82"/>
        <end position="91"/>
    </location>
</feature>
<comment type="caution">
    <text evidence="3">The sequence shown here is derived from an EMBL/GenBank/DDBJ whole genome shotgun (WGS) entry which is preliminary data.</text>
</comment>
<dbReference type="AlphaFoldDB" id="A0A2S5CTD0"/>
<dbReference type="EMBL" id="PGFZ01000001">
    <property type="protein sequence ID" value="POZ54083.1"/>
    <property type="molecule type" value="Genomic_DNA"/>
</dbReference>
<organism evidence="3 4">
    <name type="scientific">Methylovulum psychrotolerans</name>
    <dbReference type="NCBI Taxonomy" id="1704499"/>
    <lineage>
        <taxon>Bacteria</taxon>
        <taxon>Pseudomonadati</taxon>
        <taxon>Pseudomonadota</taxon>
        <taxon>Gammaproteobacteria</taxon>
        <taxon>Methylococcales</taxon>
        <taxon>Methylococcaceae</taxon>
        <taxon>Methylovulum</taxon>
    </lineage>
</organism>
<dbReference type="RefSeq" id="WP_103973563.1">
    <property type="nucleotide sequence ID" value="NZ_PGFZ01000001.1"/>
</dbReference>
<feature type="region of interest" description="Disordered" evidence="1">
    <location>
        <begin position="69"/>
        <end position="93"/>
    </location>
</feature>
<name>A0A2S5CTD0_9GAMM</name>
<dbReference type="Proteomes" id="UP000237423">
    <property type="component" value="Unassembled WGS sequence"/>
</dbReference>